<proteinExistence type="inferred from homology"/>
<dbReference type="PANTHER" id="PTHR28004">
    <property type="entry name" value="ZGC:162816-RELATED"/>
    <property type="match status" value="1"/>
</dbReference>
<dbReference type="InterPro" id="IPR026956">
    <property type="entry name" value="D-ser_dehydrat-like_dom"/>
</dbReference>
<accession>A0A927FEI3</accession>
<keyword evidence="5" id="KW-1185">Reference proteome</keyword>
<dbReference type="Proteomes" id="UP000647424">
    <property type="component" value="Unassembled WGS sequence"/>
</dbReference>
<gene>
    <name evidence="4" type="ORF">IC609_01120</name>
</gene>
<comment type="caution">
    <text evidence="4">The sequence shown here is derived from an EMBL/GenBank/DDBJ whole genome shotgun (WGS) entry which is preliminary data.</text>
</comment>
<dbReference type="Gene3D" id="3.20.20.10">
    <property type="entry name" value="Alanine racemase"/>
    <property type="match status" value="1"/>
</dbReference>
<evidence type="ECO:0000256" key="2">
    <source>
        <dbReference type="ARBA" id="ARBA00023239"/>
    </source>
</evidence>
<dbReference type="Pfam" id="PF01168">
    <property type="entry name" value="Ala_racemase_N"/>
    <property type="match status" value="1"/>
</dbReference>
<comment type="similarity">
    <text evidence="1">Belongs to the DSD1 family.</text>
</comment>
<dbReference type="AlphaFoldDB" id="A0A927FEI3"/>
<protein>
    <submittedName>
        <fullName evidence="4">Alanine racemase</fullName>
    </submittedName>
</protein>
<dbReference type="EMBL" id="JACYFT010000001">
    <property type="protein sequence ID" value="MBD8049127.1"/>
    <property type="molecule type" value="Genomic_DNA"/>
</dbReference>
<dbReference type="SMART" id="SM01119">
    <property type="entry name" value="D-ser_dehydrat"/>
    <property type="match status" value="1"/>
</dbReference>
<dbReference type="Pfam" id="PF14031">
    <property type="entry name" value="D-ser_dehydrat"/>
    <property type="match status" value="1"/>
</dbReference>
<organism evidence="4 5">
    <name type="scientific">Limnohabitans radicicola</name>
    <dbReference type="NCBI Taxonomy" id="2771427"/>
    <lineage>
        <taxon>Bacteria</taxon>
        <taxon>Pseudomonadati</taxon>
        <taxon>Pseudomonadota</taxon>
        <taxon>Betaproteobacteria</taxon>
        <taxon>Burkholderiales</taxon>
        <taxon>Comamonadaceae</taxon>
        <taxon>Limnohabitans</taxon>
    </lineage>
</organism>
<dbReference type="SUPFAM" id="SSF51419">
    <property type="entry name" value="PLP-binding barrel"/>
    <property type="match status" value="1"/>
</dbReference>
<evidence type="ECO:0000313" key="4">
    <source>
        <dbReference type="EMBL" id="MBD8049127.1"/>
    </source>
</evidence>
<reference evidence="4" key="1">
    <citation type="submission" date="2020-09" db="EMBL/GenBank/DDBJ databases">
        <title>Genome seq and assembly of Limnohabitants sp.</title>
        <authorList>
            <person name="Chhetri G."/>
        </authorList>
    </citation>
    <scope>NUCLEOTIDE SEQUENCE</scope>
    <source>
        <strain evidence="4">JUR4</strain>
    </source>
</reference>
<evidence type="ECO:0000256" key="1">
    <source>
        <dbReference type="ARBA" id="ARBA00005323"/>
    </source>
</evidence>
<feature type="domain" description="D-serine dehydratase-like" evidence="3">
    <location>
        <begin position="310"/>
        <end position="413"/>
    </location>
</feature>
<dbReference type="RefSeq" id="WP_191818854.1">
    <property type="nucleotide sequence ID" value="NZ_JACYFT010000001.1"/>
</dbReference>
<sequence>MEHGFVLDAHCKGYPLAAGPCAVSDLAARGWNLLDDALAYPVAVLRRPALSHNLAWMQDFVQRKGVALAPHGKTTMSPELFRLQLQAGAWGLTFANVHQLRVGLAAGAQRAIIANQLVSDADLDGLDTLLMQYPEVRVWFLVDSLAQLDALADWGQRRQNTRCWDVLLELGIAGYRTGCRTHEEALALAQAIAASPVVRLGGVECYEGGLGQCESAHDSAAVSALVRSVQALVQQIDAQGLWGRDEVLLSAGGSAVFDLVIPMLKLQVQSRPVQGVLRSGCYVTHDHWNYARYLKLVEQREGLSASLKPALEVWAIVQSVPEPGLAILSAGRRDLSFDQCMPMPVRWAARGQSGPGAIQAAPGSWQVKALSDQHAHMVFAMDGPVPRVGDRIALGISHPCTTFDKWRWMAVIEDDGRISGAISTHF</sequence>
<evidence type="ECO:0000313" key="5">
    <source>
        <dbReference type="Proteomes" id="UP000647424"/>
    </source>
</evidence>
<dbReference type="InterPro" id="IPR001608">
    <property type="entry name" value="Ala_racemase_N"/>
</dbReference>
<dbReference type="PANTHER" id="PTHR28004:SF8">
    <property type="entry name" value="D-SERINE DEAMINASE"/>
    <property type="match status" value="1"/>
</dbReference>
<keyword evidence="2" id="KW-0456">Lyase</keyword>
<dbReference type="InterPro" id="IPR042208">
    <property type="entry name" value="D-ser_dehydrat-like_sf"/>
</dbReference>
<dbReference type="Gene3D" id="2.40.37.20">
    <property type="entry name" value="D-serine dehydratase-like domain"/>
    <property type="match status" value="1"/>
</dbReference>
<dbReference type="InterPro" id="IPR029066">
    <property type="entry name" value="PLP-binding_barrel"/>
</dbReference>
<dbReference type="InterPro" id="IPR051466">
    <property type="entry name" value="D-amino_acid_metab_enzyme"/>
</dbReference>
<dbReference type="GO" id="GO:0016829">
    <property type="term" value="F:lyase activity"/>
    <property type="evidence" value="ECO:0007669"/>
    <property type="project" value="UniProtKB-KW"/>
</dbReference>
<evidence type="ECO:0000259" key="3">
    <source>
        <dbReference type="SMART" id="SM01119"/>
    </source>
</evidence>
<name>A0A927FEI3_9BURK</name>